<dbReference type="AlphaFoldDB" id="A0A813HIP8"/>
<keyword evidence="2" id="KW-1185">Reference proteome</keyword>
<evidence type="ECO:0008006" key="3">
    <source>
        <dbReference type="Google" id="ProtNLM"/>
    </source>
</evidence>
<reference evidence="1" key="1">
    <citation type="submission" date="2021-02" db="EMBL/GenBank/DDBJ databases">
        <authorList>
            <person name="Dougan E. K."/>
            <person name="Rhodes N."/>
            <person name="Thang M."/>
            <person name="Chan C."/>
        </authorList>
    </citation>
    <scope>NUCLEOTIDE SEQUENCE</scope>
</reference>
<protein>
    <recommendedName>
        <fullName evidence="3">Tyrosine-protein kinase ephrin type A/B receptor-like domain-containing protein</fullName>
    </recommendedName>
</protein>
<gene>
    <name evidence="1" type="ORF">PGLA1383_LOCUS52694</name>
</gene>
<name>A0A813HIP8_POLGL</name>
<dbReference type="SUPFAM" id="SSF57184">
    <property type="entry name" value="Growth factor receptor domain"/>
    <property type="match status" value="1"/>
</dbReference>
<accession>A0A813HIP8</accession>
<comment type="caution">
    <text evidence="1">The sequence shown here is derived from an EMBL/GenBank/DDBJ whole genome shotgun (WGS) entry which is preliminary data.</text>
</comment>
<sequence length="155" mass="16381">PALNAVILYHRGNATALAAQSDLVCRLCEKGTYRGPEQVKCDECAPGFQALTPGQAFCTKCPEGIPCHGDRFSANETRALPGFYLLGSNPTFFTLACVEGRCLGNNTCAGNTAGIGCLQCKAGLRLIRFAHANTVDPCIPCESWQDAALSILGLV</sequence>
<evidence type="ECO:0000313" key="1">
    <source>
        <dbReference type="EMBL" id="CAE8637326.1"/>
    </source>
</evidence>
<feature type="non-terminal residue" evidence="1">
    <location>
        <position position="1"/>
    </location>
</feature>
<organism evidence="1 2">
    <name type="scientific">Polarella glacialis</name>
    <name type="common">Dinoflagellate</name>
    <dbReference type="NCBI Taxonomy" id="89957"/>
    <lineage>
        <taxon>Eukaryota</taxon>
        <taxon>Sar</taxon>
        <taxon>Alveolata</taxon>
        <taxon>Dinophyceae</taxon>
        <taxon>Suessiales</taxon>
        <taxon>Suessiaceae</taxon>
        <taxon>Polarella</taxon>
    </lineage>
</organism>
<dbReference type="InterPro" id="IPR009030">
    <property type="entry name" value="Growth_fac_rcpt_cys_sf"/>
</dbReference>
<feature type="non-terminal residue" evidence="1">
    <location>
        <position position="155"/>
    </location>
</feature>
<dbReference type="EMBL" id="CAJNNV010031679">
    <property type="protein sequence ID" value="CAE8637326.1"/>
    <property type="molecule type" value="Genomic_DNA"/>
</dbReference>
<evidence type="ECO:0000313" key="2">
    <source>
        <dbReference type="Proteomes" id="UP000654075"/>
    </source>
</evidence>
<proteinExistence type="predicted"/>
<dbReference type="Proteomes" id="UP000654075">
    <property type="component" value="Unassembled WGS sequence"/>
</dbReference>